<dbReference type="PANTHER" id="PTHR33490">
    <property type="entry name" value="BLR5614 PROTEIN-RELATED"/>
    <property type="match status" value="1"/>
</dbReference>
<evidence type="ECO:0000313" key="4">
    <source>
        <dbReference type="Proteomes" id="UP000317421"/>
    </source>
</evidence>
<protein>
    <submittedName>
        <fullName evidence="3">Transglutaminase-like superfamily protein</fullName>
    </submittedName>
</protein>
<dbReference type="EMBL" id="SJPR01000001">
    <property type="protein sequence ID" value="TWT99518.1"/>
    <property type="molecule type" value="Genomic_DNA"/>
</dbReference>
<dbReference type="InterPro" id="IPR025840">
    <property type="entry name" value="7TM_transglut"/>
</dbReference>
<dbReference type="SMART" id="SM00460">
    <property type="entry name" value="TGc"/>
    <property type="match status" value="1"/>
</dbReference>
<accession>A0A5C6AJU5</accession>
<dbReference type="Gene3D" id="3.10.620.30">
    <property type="match status" value="1"/>
</dbReference>
<proteinExistence type="predicted"/>
<dbReference type="SUPFAM" id="SSF54001">
    <property type="entry name" value="Cysteine proteinases"/>
    <property type="match status" value="1"/>
</dbReference>
<feature type="transmembrane region" description="Helical" evidence="1">
    <location>
        <begin position="456"/>
        <end position="477"/>
    </location>
</feature>
<feature type="transmembrane region" description="Helical" evidence="1">
    <location>
        <begin position="375"/>
        <end position="392"/>
    </location>
</feature>
<comment type="caution">
    <text evidence="3">The sequence shown here is derived from an EMBL/GenBank/DDBJ whole genome shotgun (WGS) entry which is preliminary data.</text>
</comment>
<evidence type="ECO:0000256" key="1">
    <source>
        <dbReference type="SAM" id="Phobius"/>
    </source>
</evidence>
<keyword evidence="1" id="KW-0812">Transmembrane</keyword>
<evidence type="ECO:0000259" key="2">
    <source>
        <dbReference type="SMART" id="SM00460"/>
    </source>
</evidence>
<dbReference type="OrthoDB" id="253840at2"/>
<dbReference type="Proteomes" id="UP000317421">
    <property type="component" value="Unassembled WGS sequence"/>
</dbReference>
<keyword evidence="1" id="KW-1133">Transmembrane helix</keyword>
<dbReference type="AlphaFoldDB" id="A0A5C6AJU5"/>
<dbReference type="RefSeq" id="WP_146442367.1">
    <property type="nucleotide sequence ID" value="NZ_SJPR01000001.1"/>
</dbReference>
<gene>
    <name evidence="3" type="ORF">Pla108_04600</name>
</gene>
<sequence>MSSRSLSQLAIFGLLLIGGVGLAIRHSGRVADRTALEDSLWRLTYDVQFKATGDRTEVRLALPSDSDHVAIETENSTNPMLSERMVRLRPSGTRELVVSTSQQDNYRVTAEFVARLRPRGGWGEPPLQNLSGDTEAKYLSEERTIFPTRNADVLALLRRAESETTSDGGKLQWIFDHCSRDLKHAADNSNDSVLGALRDGSATPLGRARLMVTLCRAAKFPARLVTGFELRQQEQLQPHTWVEVFRDARWLPFDPVYGHARRLPNEFVAARRDGEEIVRTPKSAIAEEIVSKYSIVRLGPPDSVLDRTENHPSQVFDLTRLPVEMHEVLALLLLLPFGALITAFFRNIVGIPTLGTFAPALFAVSFVYADGTSGLLILAVVIIAGLAGRVLVGRLQLLMVPRLSIILTTIILCVVFSVSALDYLNLTPSANAVLLPLVIVTVLIERFYVTTEEDGVGFAMQLVAGTIGVGAVCYMVLSWETIGHIILVYPETHLITVALFIAIGRYAGYRLVELWRFRDLVKTD</sequence>
<name>A0A5C6AJU5_9BACT</name>
<dbReference type="InterPro" id="IPR002931">
    <property type="entry name" value="Transglutaminase-like"/>
</dbReference>
<dbReference type="Pfam" id="PF01841">
    <property type="entry name" value="Transglut_core"/>
    <property type="match status" value="1"/>
</dbReference>
<dbReference type="InterPro" id="IPR038765">
    <property type="entry name" value="Papain-like_cys_pep_sf"/>
</dbReference>
<dbReference type="Pfam" id="PF14402">
    <property type="entry name" value="7TM_transglut"/>
    <property type="match status" value="1"/>
</dbReference>
<keyword evidence="4" id="KW-1185">Reference proteome</keyword>
<evidence type="ECO:0000313" key="3">
    <source>
        <dbReference type="EMBL" id="TWT99518.1"/>
    </source>
</evidence>
<organism evidence="3 4">
    <name type="scientific">Botrimarina colliarenosi</name>
    <dbReference type="NCBI Taxonomy" id="2528001"/>
    <lineage>
        <taxon>Bacteria</taxon>
        <taxon>Pseudomonadati</taxon>
        <taxon>Planctomycetota</taxon>
        <taxon>Planctomycetia</taxon>
        <taxon>Pirellulales</taxon>
        <taxon>Lacipirellulaceae</taxon>
        <taxon>Botrimarina</taxon>
    </lineage>
</organism>
<feature type="transmembrane region" description="Helical" evidence="1">
    <location>
        <begin position="430"/>
        <end position="449"/>
    </location>
</feature>
<reference evidence="3 4" key="1">
    <citation type="submission" date="2019-02" db="EMBL/GenBank/DDBJ databases">
        <title>Deep-cultivation of Planctomycetes and their phenomic and genomic characterization uncovers novel biology.</title>
        <authorList>
            <person name="Wiegand S."/>
            <person name="Jogler M."/>
            <person name="Boedeker C."/>
            <person name="Pinto D."/>
            <person name="Vollmers J."/>
            <person name="Rivas-Marin E."/>
            <person name="Kohn T."/>
            <person name="Peeters S.H."/>
            <person name="Heuer A."/>
            <person name="Rast P."/>
            <person name="Oberbeckmann S."/>
            <person name="Bunk B."/>
            <person name="Jeske O."/>
            <person name="Meyerdierks A."/>
            <person name="Storesund J.E."/>
            <person name="Kallscheuer N."/>
            <person name="Luecker S."/>
            <person name="Lage O.M."/>
            <person name="Pohl T."/>
            <person name="Merkel B.J."/>
            <person name="Hornburger P."/>
            <person name="Mueller R.-W."/>
            <person name="Bruemmer F."/>
            <person name="Labrenz M."/>
            <person name="Spormann A.M."/>
            <person name="Op Den Camp H."/>
            <person name="Overmann J."/>
            <person name="Amann R."/>
            <person name="Jetten M.S.M."/>
            <person name="Mascher T."/>
            <person name="Medema M.H."/>
            <person name="Devos D.P."/>
            <person name="Kaster A.-K."/>
            <person name="Ovreas L."/>
            <person name="Rohde M."/>
            <person name="Galperin M.Y."/>
            <person name="Jogler C."/>
        </authorList>
    </citation>
    <scope>NUCLEOTIDE SEQUENCE [LARGE SCALE GENOMIC DNA]</scope>
    <source>
        <strain evidence="3 4">Pla108</strain>
    </source>
</reference>
<keyword evidence="1" id="KW-0472">Membrane</keyword>
<feature type="transmembrane region" description="Helical" evidence="1">
    <location>
        <begin position="328"/>
        <end position="345"/>
    </location>
</feature>
<feature type="transmembrane region" description="Helical" evidence="1">
    <location>
        <begin position="404"/>
        <end position="424"/>
    </location>
</feature>
<feature type="transmembrane region" description="Helical" evidence="1">
    <location>
        <begin position="483"/>
        <end position="508"/>
    </location>
</feature>
<feature type="domain" description="Transglutaminase-like" evidence="2">
    <location>
        <begin position="196"/>
        <end position="257"/>
    </location>
</feature>